<keyword evidence="1" id="KW-1133">Transmembrane helix</keyword>
<dbReference type="Pfam" id="PF07670">
    <property type="entry name" value="Gate"/>
    <property type="match status" value="1"/>
</dbReference>
<evidence type="ECO:0000313" key="3">
    <source>
        <dbReference type="EMBL" id="SMB94369.1"/>
    </source>
</evidence>
<dbReference type="Proteomes" id="UP000192731">
    <property type="component" value="Unassembled WGS sequence"/>
</dbReference>
<evidence type="ECO:0000259" key="2">
    <source>
        <dbReference type="Pfam" id="PF07670"/>
    </source>
</evidence>
<feature type="transmembrane region" description="Helical" evidence="1">
    <location>
        <begin position="165"/>
        <end position="183"/>
    </location>
</feature>
<protein>
    <submittedName>
        <fullName evidence="3">Spore maturation protein A</fullName>
    </submittedName>
</protein>
<dbReference type="AlphaFoldDB" id="A0A1W1VLV9"/>
<dbReference type="OrthoDB" id="9782481at2"/>
<evidence type="ECO:0000313" key="4">
    <source>
        <dbReference type="Proteomes" id="UP000192731"/>
    </source>
</evidence>
<dbReference type="InterPro" id="IPR011642">
    <property type="entry name" value="Gate_dom"/>
</dbReference>
<keyword evidence="1" id="KW-0472">Membrane</keyword>
<gene>
    <name evidence="3" type="ORF">SAMN00017405_0191</name>
</gene>
<sequence>MINIIWLGLIVIGTLVACFNGQPEIITDSALKAANLGVKYSFDLIGLMTFWLGIMKLGEKSGLIDNLAKILRPITKILFPSIPKDHPAMGSILLNISANILGLGNAATPFGLKAMQELQSLNNNSDRASDAMITFLAVNTSCIVIIPATIIGVRLAAGSANPTEIVGTTIIATSVGMTVSLTMDKILRYFTRKD</sequence>
<dbReference type="RefSeq" id="WP_084054010.1">
    <property type="nucleotide sequence ID" value="NZ_FWWT01000022.1"/>
</dbReference>
<dbReference type="STRING" id="656914.SAMN00017405_0191"/>
<feature type="domain" description="Nucleoside transporter/FeoB GTPase Gate" evidence="2">
    <location>
        <begin position="44"/>
        <end position="152"/>
    </location>
</feature>
<evidence type="ECO:0000256" key="1">
    <source>
        <dbReference type="SAM" id="Phobius"/>
    </source>
</evidence>
<proteinExistence type="predicted"/>
<feature type="transmembrane region" description="Helical" evidence="1">
    <location>
        <begin position="131"/>
        <end position="153"/>
    </location>
</feature>
<name>A0A1W1VLV9_DESTI</name>
<reference evidence="3 4" key="1">
    <citation type="submission" date="2017-04" db="EMBL/GenBank/DDBJ databases">
        <authorList>
            <person name="Afonso C.L."/>
            <person name="Miller P.J."/>
            <person name="Scott M.A."/>
            <person name="Spackman E."/>
            <person name="Goraichik I."/>
            <person name="Dimitrov K.M."/>
            <person name="Suarez D.L."/>
            <person name="Swayne D.E."/>
        </authorList>
    </citation>
    <scope>NUCLEOTIDE SEQUENCE [LARGE SCALE GENOMIC DNA]</scope>
    <source>
        <strain evidence="3 4">DSM 11270</strain>
    </source>
</reference>
<accession>A0A1W1VLV9</accession>
<keyword evidence="4" id="KW-1185">Reference proteome</keyword>
<organism evidence="3 4">
    <name type="scientific">Desulfonispora thiosulfatigenes DSM 11270</name>
    <dbReference type="NCBI Taxonomy" id="656914"/>
    <lineage>
        <taxon>Bacteria</taxon>
        <taxon>Bacillati</taxon>
        <taxon>Bacillota</taxon>
        <taxon>Clostridia</taxon>
        <taxon>Eubacteriales</taxon>
        <taxon>Peptococcaceae</taxon>
        <taxon>Desulfonispora</taxon>
    </lineage>
</organism>
<keyword evidence="1" id="KW-0812">Transmembrane</keyword>
<feature type="transmembrane region" description="Helical" evidence="1">
    <location>
        <begin position="37"/>
        <end position="54"/>
    </location>
</feature>
<dbReference type="EMBL" id="FWWT01000022">
    <property type="protein sequence ID" value="SMB94369.1"/>
    <property type="molecule type" value="Genomic_DNA"/>
</dbReference>